<evidence type="ECO:0000313" key="3">
    <source>
        <dbReference type="EMBL" id="CAE8650320.1"/>
    </source>
</evidence>
<feature type="region of interest" description="Disordered" evidence="1">
    <location>
        <begin position="135"/>
        <end position="181"/>
    </location>
</feature>
<comment type="caution">
    <text evidence="2">The sequence shown here is derived from an EMBL/GenBank/DDBJ whole genome shotgun (WGS) entry which is preliminary data.</text>
</comment>
<feature type="compositionally biased region" description="Basic and acidic residues" evidence="1">
    <location>
        <begin position="36"/>
        <end position="59"/>
    </location>
</feature>
<evidence type="ECO:0000313" key="4">
    <source>
        <dbReference type="Proteomes" id="UP000654075"/>
    </source>
</evidence>
<evidence type="ECO:0000313" key="2">
    <source>
        <dbReference type="EMBL" id="CAE8582605.1"/>
    </source>
</evidence>
<gene>
    <name evidence="2" type="ORF">PGLA1383_LOCUS1602</name>
    <name evidence="3" type="ORF">PGLA2088_LOCUS8178</name>
</gene>
<reference evidence="2" key="1">
    <citation type="submission" date="2021-02" db="EMBL/GenBank/DDBJ databases">
        <authorList>
            <person name="Dougan E. K."/>
            <person name="Rhodes N."/>
            <person name="Thang M."/>
            <person name="Chan C."/>
        </authorList>
    </citation>
    <scope>NUCLEOTIDE SEQUENCE</scope>
</reference>
<feature type="region of interest" description="Disordered" evidence="1">
    <location>
        <begin position="194"/>
        <end position="227"/>
    </location>
</feature>
<feature type="compositionally biased region" description="Polar residues" evidence="1">
    <location>
        <begin position="107"/>
        <end position="116"/>
    </location>
</feature>
<keyword evidence="4" id="KW-1185">Reference proteome</keyword>
<accession>A0A813D3X0</accession>
<organism evidence="2 4">
    <name type="scientific">Polarella glacialis</name>
    <name type="common">Dinoflagellate</name>
    <dbReference type="NCBI Taxonomy" id="89957"/>
    <lineage>
        <taxon>Eukaryota</taxon>
        <taxon>Sar</taxon>
        <taxon>Alveolata</taxon>
        <taxon>Dinophyceae</taxon>
        <taxon>Suessiales</taxon>
        <taxon>Suessiaceae</taxon>
        <taxon>Polarella</taxon>
    </lineage>
</organism>
<protein>
    <submittedName>
        <fullName evidence="2">Uncharacterized protein</fullName>
    </submittedName>
</protein>
<feature type="compositionally biased region" description="Acidic residues" evidence="1">
    <location>
        <begin position="212"/>
        <end position="227"/>
    </location>
</feature>
<feature type="compositionally biased region" description="Basic and acidic residues" evidence="1">
    <location>
        <begin position="151"/>
        <end position="166"/>
    </location>
</feature>
<name>A0A813D3X0_POLGL</name>
<dbReference type="EMBL" id="CAJNNW010008748">
    <property type="protein sequence ID" value="CAE8650320.1"/>
    <property type="molecule type" value="Genomic_DNA"/>
</dbReference>
<dbReference type="Proteomes" id="UP000654075">
    <property type="component" value="Unassembled WGS sequence"/>
</dbReference>
<dbReference type="AlphaFoldDB" id="A0A813D3X0"/>
<dbReference type="EMBL" id="CAJNNV010000433">
    <property type="protein sequence ID" value="CAE8582605.1"/>
    <property type="molecule type" value="Genomic_DNA"/>
</dbReference>
<sequence length="227" mass="25529">MMRKCCRFQGFEFIEKVIEIPHFKVVETRLQPVDAKSSEENNQNEKVDLNLNEAREKDNNSTSILEGDGDVAEACTEQQCDEEVGFSSGDGNEGITQQKSSSEKVGRQSSELVDNDCEQNVTVDIAFGSAEVAVEDDMDIDRGTTVANQEEVARESGDEQHDKQTDNEDEEWQEVKQESREERLRRVLATFVVEDSEDERILQEAYPAGSGEDQEEDEDDDESDGMG</sequence>
<proteinExistence type="predicted"/>
<evidence type="ECO:0000256" key="1">
    <source>
        <dbReference type="SAM" id="MobiDB-lite"/>
    </source>
</evidence>
<feature type="region of interest" description="Disordered" evidence="1">
    <location>
        <begin position="32"/>
        <end position="116"/>
    </location>
</feature>
<dbReference type="Proteomes" id="UP000626109">
    <property type="component" value="Unassembled WGS sequence"/>
</dbReference>